<feature type="domain" description="CusB-like beta-barrel" evidence="5">
    <location>
        <begin position="202"/>
        <end position="272"/>
    </location>
</feature>
<evidence type="ECO:0000259" key="4">
    <source>
        <dbReference type="Pfam" id="PF25917"/>
    </source>
</evidence>
<dbReference type="Gene3D" id="2.40.30.170">
    <property type="match status" value="1"/>
</dbReference>
<dbReference type="SUPFAM" id="SSF111369">
    <property type="entry name" value="HlyD-like secretion proteins"/>
    <property type="match status" value="1"/>
</dbReference>
<dbReference type="NCBIfam" id="TIGR01730">
    <property type="entry name" value="RND_mfp"/>
    <property type="match status" value="1"/>
</dbReference>
<evidence type="ECO:0000259" key="3">
    <source>
        <dbReference type="Pfam" id="PF25876"/>
    </source>
</evidence>
<accession>A0AAU7Y5F5</accession>
<keyword evidence="2" id="KW-0175">Coiled coil</keyword>
<name>A0AAU7Y5F5_9PSED</name>
<comment type="similarity">
    <text evidence="1">Belongs to the membrane fusion protein (MFP) (TC 8.A.1) family.</text>
</comment>
<reference evidence="7" key="2">
    <citation type="submission" date="2023-08" db="EMBL/GenBank/DDBJ databases">
        <title>Increased levels of nutrients transform a symbiont into a lethal pathobiont.</title>
        <authorList>
            <person name="Lachnit T."/>
            <person name="Ulrich L."/>
            <person name="Willmer F.M."/>
            <person name="Hasenbein T."/>
            <person name="Steiner L.X."/>
            <person name="Wolters M."/>
            <person name="Herbst E.M."/>
            <person name="Deines P."/>
        </authorList>
    </citation>
    <scope>NUCLEOTIDE SEQUENCE</scope>
    <source>
        <strain evidence="7">T3</strain>
    </source>
</reference>
<dbReference type="EMBL" id="CP158373">
    <property type="protein sequence ID" value="XBY65519.1"/>
    <property type="molecule type" value="Genomic_DNA"/>
</dbReference>
<dbReference type="PANTHER" id="PTHR30469">
    <property type="entry name" value="MULTIDRUG RESISTANCE PROTEIN MDTA"/>
    <property type="match status" value="1"/>
</dbReference>
<dbReference type="InterPro" id="IPR058624">
    <property type="entry name" value="MdtA-like_HH"/>
</dbReference>
<evidence type="ECO:0000313" key="6">
    <source>
        <dbReference type="EMBL" id="BCD86906.1"/>
    </source>
</evidence>
<evidence type="ECO:0000256" key="2">
    <source>
        <dbReference type="ARBA" id="ARBA00023054"/>
    </source>
</evidence>
<feature type="domain" description="Multidrug resistance protein MdtA-like alpha-helical hairpin" evidence="3">
    <location>
        <begin position="104"/>
        <end position="163"/>
    </location>
</feature>
<keyword evidence="8" id="KW-1185">Reference proteome</keyword>
<dbReference type="GO" id="GO:1990281">
    <property type="term" value="C:efflux pump complex"/>
    <property type="evidence" value="ECO:0007669"/>
    <property type="project" value="TreeGrafter"/>
</dbReference>
<dbReference type="GO" id="GO:0015562">
    <property type="term" value="F:efflux transmembrane transporter activity"/>
    <property type="evidence" value="ECO:0007669"/>
    <property type="project" value="TreeGrafter"/>
</dbReference>
<dbReference type="Pfam" id="PF25954">
    <property type="entry name" value="Beta-barrel_RND_2"/>
    <property type="match status" value="1"/>
</dbReference>
<dbReference type="RefSeq" id="WP_043241246.1">
    <property type="nucleotide sequence ID" value="NZ_AP023081.1"/>
</dbReference>
<sequence>MLLRRMLIMLGVVILVVAALAAYKVFSIKQQIAMFTAPKPAISVSAAKAVEQPWQERLPAIGSLKAFQGVDLTVEVGGTVQDVLFLSGEKVTLGQPLIQMDSDVEKASLATAEATLALARVEFERGRSLVNRQNISKSEFDRLSSELQKSTASVAQLKAMLAKKRIVAPFSGTIGIRQVDVGDFLSSGTTIATLQDLGTLFVDFYLPEQAVPKLAIDQRVRINVAAYPGEFFEGTVAAINPKVEDSTRNLQVRAMLQNPDNKLLPGMFANLEVLLPGDTARIVVPETAITYTLYGNSVYVIDAKKGEDGQVQKDDKGEPMLVVERRFVETGARRDGKVVVLKGLKPEEQVVTAGQLKLDNGSHVAIADDQALQPQTDKQASAGQ</sequence>
<evidence type="ECO:0000256" key="1">
    <source>
        <dbReference type="ARBA" id="ARBA00009477"/>
    </source>
</evidence>
<evidence type="ECO:0000259" key="5">
    <source>
        <dbReference type="Pfam" id="PF25954"/>
    </source>
</evidence>
<dbReference type="InterPro" id="IPR058625">
    <property type="entry name" value="MdtA-like_BSH"/>
</dbReference>
<dbReference type="Gene3D" id="1.10.287.470">
    <property type="entry name" value="Helix hairpin bin"/>
    <property type="match status" value="1"/>
</dbReference>
<protein>
    <submittedName>
        <fullName evidence="7">Efflux RND transporter periplasmic adaptor subunit</fullName>
    </submittedName>
    <submittedName>
        <fullName evidence="6">Resistance-nodulation-cell division (RND) efflux membrane fusion protein</fullName>
    </submittedName>
</protein>
<organism evidence="7">
    <name type="scientific">Pseudomonas solani</name>
    <dbReference type="NCBI Taxonomy" id="2731552"/>
    <lineage>
        <taxon>Bacteria</taxon>
        <taxon>Pseudomonadati</taxon>
        <taxon>Pseudomonadota</taxon>
        <taxon>Gammaproteobacteria</taxon>
        <taxon>Pseudomonadales</taxon>
        <taxon>Pseudomonadaceae</taxon>
        <taxon>Pseudomonas</taxon>
    </lineage>
</organism>
<dbReference type="Pfam" id="PF25917">
    <property type="entry name" value="BSH_RND"/>
    <property type="match status" value="1"/>
</dbReference>
<proteinExistence type="inferred from homology"/>
<dbReference type="Gene3D" id="2.40.50.100">
    <property type="match status" value="1"/>
</dbReference>
<dbReference type="InterPro" id="IPR006143">
    <property type="entry name" value="RND_pump_MFP"/>
</dbReference>
<dbReference type="PANTHER" id="PTHR30469:SF11">
    <property type="entry name" value="BLL4320 PROTEIN"/>
    <property type="match status" value="1"/>
</dbReference>
<dbReference type="EMBL" id="AP023081">
    <property type="protein sequence ID" value="BCD86906.1"/>
    <property type="molecule type" value="Genomic_DNA"/>
</dbReference>
<dbReference type="Gene3D" id="2.40.420.20">
    <property type="match status" value="1"/>
</dbReference>
<evidence type="ECO:0000313" key="8">
    <source>
        <dbReference type="Proteomes" id="UP001064896"/>
    </source>
</evidence>
<dbReference type="Proteomes" id="UP001064896">
    <property type="component" value="Chromosome"/>
</dbReference>
<gene>
    <name evidence="7" type="ORF">ABS648_07060</name>
    <name evidence="6" type="ORF">PSm6_33130</name>
</gene>
<dbReference type="Pfam" id="PF25876">
    <property type="entry name" value="HH_MFP_RND"/>
    <property type="match status" value="1"/>
</dbReference>
<dbReference type="AlphaFoldDB" id="A0AAU7Y5F5"/>
<reference evidence="6" key="1">
    <citation type="submission" date="2020-05" db="EMBL/GenBank/DDBJ databases">
        <title>Complete genome sequence of Pseudomonas sp. Sm006.</title>
        <authorList>
            <person name="Takeuchi K."/>
            <person name="Someya N."/>
        </authorList>
    </citation>
    <scope>NUCLEOTIDE SEQUENCE</scope>
    <source>
        <strain evidence="6">Sm006</strain>
    </source>
</reference>
<dbReference type="InterPro" id="IPR058792">
    <property type="entry name" value="Beta-barrel_RND_2"/>
</dbReference>
<evidence type="ECO:0000313" key="7">
    <source>
        <dbReference type="EMBL" id="XBY65519.1"/>
    </source>
</evidence>
<dbReference type="FunFam" id="2.40.30.170:FF:000010">
    <property type="entry name" value="Efflux RND transporter periplasmic adaptor subunit"/>
    <property type="match status" value="1"/>
</dbReference>
<feature type="domain" description="Multidrug resistance protein MdtA-like barrel-sandwich hybrid" evidence="4">
    <location>
        <begin position="70"/>
        <end position="192"/>
    </location>
</feature>